<dbReference type="PROSITE" id="PS00583">
    <property type="entry name" value="PFKB_KINASES_1"/>
    <property type="match status" value="1"/>
</dbReference>
<dbReference type="GO" id="GO:0008865">
    <property type="term" value="F:fructokinase activity"/>
    <property type="evidence" value="ECO:0007669"/>
    <property type="project" value="UniProtKB-EC"/>
</dbReference>
<feature type="domain" description="Carbohydrate kinase PfkB" evidence="4">
    <location>
        <begin position="25"/>
        <end position="285"/>
    </location>
</feature>
<keyword evidence="3 5" id="KW-0418">Kinase</keyword>
<dbReference type="PANTHER" id="PTHR43085">
    <property type="entry name" value="HEXOKINASE FAMILY MEMBER"/>
    <property type="match status" value="1"/>
</dbReference>
<organism evidence="5 6">
    <name type="scientific">Microbacterium endophyticum</name>
    <dbReference type="NCBI Taxonomy" id="1526412"/>
    <lineage>
        <taxon>Bacteria</taxon>
        <taxon>Bacillati</taxon>
        <taxon>Actinomycetota</taxon>
        <taxon>Actinomycetes</taxon>
        <taxon>Micrococcales</taxon>
        <taxon>Microbacteriaceae</taxon>
        <taxon>Microbacterium</taxon>
    </lineage>
</organism>
<dbReference type="Proteomes" id="UP000529310">
    <property type="component" value="Unassembled WGS sequence"/>
</dbReference>
<name>A0A7W4YNJ9_9MICO</name>
<evidence type="ECO:0000313" key="5">
    <source>
        <dbReference type="EMBL" id="MBB2976659.1"/>
    </source>
</evidence>
<dbReference type="Gene3D" id="3.40.1190.20">
    <property type="match status" value="1"/>
</dbReference>
<comment type="caution">
    <text evidence="5">The sequence shown here is derived from an EMBL/GenBank/DDBJ whole genome shotgun (WGS) entry which is preliminary data.</text>
</comment>
<proteinExistence type="inferred from homology"/>
<dbReference type="EMBL" id="JACHWQ010000007">
    <property type="protein sequence ID" value="MBB2976659.1"/>
    <property type="molecule type" value="Genomic_DNA"/>
</dbReference>
<dbReference type="Pfam" id="PF00294">
    <property type="entry name" value="PfkB"/>
    <property type="match status" value="1"/>
</dbReference>
<dbReference type="InterPro" id="IPR011611">
    <property type="entry name" value="PfkB_dom"/>
</dbReference>
<dbReference type="AlphaFoldDB" id="A0A7W4YNJ9"/>
<sequence>MRTAGRVVIIGDARIEEIRDDLGAREFVGGAALNVAVGLARLGFPTSLIAMVGDDSDGDHIRSYLDDYGVRLIATTGRHGTVRVASVRSPGHEPTREFNRAAKHRGIQFGAVEAHAVATAAQTIVSCFPFDDAAQTRALAKALEGAEGHVCIDPNPKGGVLRDRAEFISGFESVIANASLVKLDDDDAAVLYGASIAELRARLVRMGVDAVMTTSGTAGAIVGAGGTVVSAPISKMPGLIIDTVGAGDAALSSVIASLLSHSPQDASQWQEVLVTAMDVAAATCRFEGPLLRLPSALSGLGVGRFGS</sequence>
<dbReference type="EC" id="2.7.1.4" evidence="5"/>
<protein>
    <submittedName>
        <fullName evidence="5">Fructokinase</fullName>
        <ecNumber evidence="5">2.7.1.4</ecNumber>
    </submittedName>
</protein>
<dbReference type="InterPro" id="IPR002173">
    <property type="entry name" value="Carboh/pur_kinase_PfkB_CS"/>
</dbReference>
<evidence type="ECO:0000256" key="1">
    <source>
        <dbReference type="ARBA" id="ARBA00010688"/>
    </source>
</evidence>
<dbReference type="InterPro" id="IPR029056">
    <property type="entry name" value="Ribokinase-like"/>
</dbReference>
<keyword evidence="2 5" id="KW-0808">Transferase</keyword>
<evidence type="ECO:0000259" key="4">
    <source>
        <dbReference type="Pfam" id="PF00294"/>
    </source>
</evidence>
<dbReference type="RefSeq" id="WP_165141460.1">
    <property type="nucleotide sequence ID" value="NZ_CP049255.1"/>
</dbReference>
<comment type="similarity">
    <text evidence="1">Belongs to the carbohydrate kinase PfkB family.</text>
</comment>
<reference evidence="5 6" key="1">
    <citation type="submission" date="2020-08" db="EMBL/GenBank/DDBJ databases">
        <title>Sequencing the genomes of 1000 actinobacteria strains.</title>
        <authorList>
            <person name="Klenk H.-P."/>
        </authorList>
    </citation>
    <scope>NUCLEOTIDE SEQUENCE [LARGE SCALE GENOMIC DNA]</scope>
    <source>
        <strain evidence="5 6">DSM 27099</strain>
    </source>
</reference>
<evidence type="ECO:0000313" key="6">
    <source>
        <dbReference type="Proteomes" id="UP000529310"/>
    </source>
</evidence>
<keyword evidence="6" id="KW-1185">Reference proteome</keyword>
<dbReference type="PANTHER" id="PTHR43085:SF57">
    <property type="entry name" value="CARBOHYDRATE KINASE PFKB DOMAIN-CONTAINING PROTEIN"/>
    <property type="match status" value="1"/>
</dbReference>
<evidence type="ECO:0000256" key="2">
    <source>
        <dbReference type="ARBA" id="ARBA00022679"/>
    </source>
</evidence>
<dbReference type="SUPFAM" id="SSF53613">
    <property type="entry name" value="Ribokinase-like"/>
    <property type="match status" value="1"/>
</dbReference>
<accession>A0A7W4YNJ9</accession>
<dbReference type="InterPro" id="IPR050306">
    <property type="entry name" value="PfkB_Carbo_kinase"/>
</dbReference>
<gene>
    <name evidence="5" type="ORF">FHX49_002238</name>
</gene>
<evidence type="ECO:0000256" key="3">
    <source>
        <dbReference type="ARBA" id="ARBA00022777"/>
    </source>
</evidence>